<sequence length="55" mass="5827">MTENPGASLDKNRVIAYGFGMESCSDRTFGLEALLLGLADSAGADRSMCGQRVSR</sequence>
<dbReference type="PATRIC" id="fig|889378.3.peg.2372"/>
<proteinExistence type="predicted"/>
<evidence type="ECO:0000313" key="1">
    <source>
        <dbReference type="EMBL" id="AFG38429.1"/>
    </source>
</evidence>
<gene>
    <name evidence="1" type="ordered locus">Spiaf_2398</name>
</gene>
<dbReference type="KEGG" id="sfc:Spiaf_2398"/>
<accession>H9ULN6</accession>
<dbReference type="HOGENOM" id="CLU_3030124_0_0_12"/>
<dbReference type="EMBL" id="CP003282">
    <property type="protein sequence ID" value="AFG38429.1"/>
    <property type="molecule type" value="Genomic_DNA"/>
</dbReference>
<dbReference type="Proteomes" id="UP000007383">
    <property type="component" value="Chromosome"/>
</dbReference>
<keyword evidence="2" id="KW-1185">Reference proteome</keyword>
<reference evidence="2" key="1">
    <citation type="journal article" date="2013" name="Stand. Genomic Sci.">
        <title>Complete genome sequence of the halophilic bacterium Spirochaeta africana type strain (Z-7692(T)) from the alkaline Lake Magadi in the East African Rift.</title>
        <authorList>
            <person name="Liolos K."/>
            <person name="Abt B."/>
            <person name="Scheuner C."/>
            <person name="Teshima H."/>
            <person name="Held B."/>
            <person name="Lapidus A."/>
            <person name="Nolan M."/>
            <person name="Lucas S."/>
            <person name="Deshpande S."/>
            <person name="Cheng J.F."/>
            <person name="Tapia R."/>
            <person name="Goodwin L.A."/>
            <person name="Pitluck S."/>
            <person name="Pagani I."/>
            <person name="Ivanova N."/>
            <person name="Mavromatis K."/>
            <person name="Mikhailova N."/>
            <person name="Huntemann M."/>
            <person name="Pati A."/>
            <person name="Chen A."/>
            <person name="Palaniappan K."/>
            <person name="Land M."/>
            <person name="Rohde M."/>
            <person name="Tindall B.J."/>
            <person name="Detter J.C."/>
            <person name="Goker M."/>
            <person name="Bristow J."/>
            <person name="Eisen J.A."/>
            <person name="Markowitz V."/>
            <person name="Hugenholtz P."/>
            <person name="Woyke T."/>
            <person name="Klenk H.P."/>
            <person name="Kyrpides N.C."/>
        </authorList>
    </citation>
    <scope>NUCLEOTIDE SEQUENCE</scope>
    <source>
        <strain evidence="2">ATCC 700263 / DSM 8902 / Z-7692</strain>
    </source>
</reference>
<dbReference type="STRING" id="889378.Spiaf_2398"/>
<organism evidence="1 2">
    <name type="scientific">Spirochaeta africana (strain ATCC 700263 / DSM 8902 / Z-7692)</name>
    <dbReference type="NCBI Taxonomy" id="889378"/>
    <lineage>
        <taxon>Bacteria</taxon>
        <taxon>Pseudomonadati</taxon>
        <taxon>Spirochaetota</taxon>
        <taxon>Spirochaetia</taxon>
        <taxon>Spirochaetales</taxon>
        <taxon>Spirochaetaceae</taxon>
        <taxon>Spirochaeta</taxon>
    </lineage>
</organism>
<dbReference type="AlphaFoldDB" id="H9ULN6"/>
<evidence type="ECO:0000313" key="2">
    <source>
        <dbReference type="Proteomes" id="UP000007383"/>
    </source>
</evidence>
<name>H9ULN6_SPIAZ</name>
<protein>
    <submittedName>
        <fullName evidence="1">Uncharacterized protein</fullName>
    </submittedName>
</protein>